<reference evidence="2 3" key="1">
    <citation type="submission" date="2015-02" db="EMBL/GenBank/DDBJ databases">
        <title>Genome sequence of thermotolerant Streptomyces cyaneogriseus subsp. Noncyanogenus NMWT1, the producer of nematocidal antibiotics nemadectin.</title>
        <authorList>
            <person name="Wang H."/>
            <person name="Li C."/>
            <person name="Xiang W."/>
            <person name="Wang X."/>
        </authorList>
    </citation>
    <scope>NUCLEOTIDE SEQUENCE [LARGE SCALE GENOMIC DNA]</scope>
    <source>
        <strain evidence="2 3">NMWT 1</strain>
    </source>
</reference>
<dbReference type="OrthoDB" id="3543178at2"/>
<gene>
    <name evidence="2" type="ORF">TU94_29975</name>
</gene>
<dbReference type="STRING" id="477245.TU94_29975"/>
<proteinExistence type="predicted"/>
<dbReference type="RefSeq" id="WP_044386382.1">
    <property type="nucleotide sequence ID" value="NZ_CP010849.1"/>
</dbReference>
<dbReference type="PATRIC" id="fig|477245.3.peg.6382"/>
<protein>
    <submittedName>
        <fullName evidence="2">Uncharacterized protein</fullName>
    </submittedName>
</protein>
<dbReference type="HOGENOM" id="CLU_888302_0_0_11"/>
<keyword evidence="3" id="KW-1185">Reference proteome</keyword>
<evidence type="ECO:0000313" key="3">
    <source>
        <dbReference type="Proteomes" id="UP000032234"/>
    </source>
</evidence>
<dbReference type="KEGG" id="scw:TU94_29975"/>
<dbReference type="InterPro" id="IPR011009">
    <property type="entry name" value="Kinase-like_dom_sf"/>
</dbReference>
<evidence type="ECO:0000313" key="2">
    <source>
        <dbReference type="EMBL" id="AJP05035.1"/>
    </source>
</evidence>
<dbReference type="AlphaFoldDB" id="A0A0C5G8G3"/>
<organism evidence="2 3">
    <name type="scientific">Streptomyces cyaneogriseus subsp. noncyanogenus</name>
    <dbReference type="NCBI Taxonomy" id="477245"/>
    <lineage>
        <taxon>Bacteria</taxon>
        <taxon>Bacillati</taxon>
        <taxon>Actinomycetota</taxon>
        <taxon>Actinomycetes</taxon>
        <taxon>Kitasatosporales</taxon>
        <taxon>Streptomycetaceae</taxon>
        <taxon>Streptomyces</taxon>
    </lineage>
</organism>
<dbReference type="Proteomes" id="UP000032234">
    <property type="component" value="Chromosome"/>
</dbReference>
<sequence length="323" mass="34857">MTVVAKYGSGLVRTQVVADEDGWFTWVRTAGPDRAGSLEVPPPAVRDALRPLETRPDGHGDAVRCVLPRLQDDALHYPRLPGRSSLARRLTLPNAPAPTAPSHTPAVPDTADTADGTEELLYGLGHLLRRLHATPLPAAPADGRTPPPMVRRLRAWVASPADGPAERLHRRVRSLLGTPRWHGIEAWLDDLAPGEPLALVHGAPSLGRLVPAERPGSAHALVTGEDVGYAPAQWDVGWVVAELREMRFFSARLGRPGAYWEGLAHSFLRGYGPTSGALVGRAAALRVLLHLLDFSVLVTWDDAEVRRVAALIVQLVDEEGSAR</sequence>
<feature type="region of interest" description="Disordered" evidence="1">
    <location>
        <begin position="92"/>
        <end position="113"/>
    </location>
</feature>
<evidence type="ECO:0000256" key="1">
    <source>
        <dbReference type="SAM" id="MobiDB-lite"/>
    </source>
</evidence>
<dbReference type="EMBL" id="CP010849">
    <property type="protein sequence ID" value="AJP05035.1"/>
    <property type="molecule type" value="Genomic_DNA"/>
</dbReference>
<accession>A0A0C5G8G3</accession>
<dbReference type="SUPFAM" id="SSF56112">
    <property type="entry name" value="Protein kinase-like (PK-like)"/>
    <property type="match status" value="1"/>
</dbReference>
<name>A0A0C5G8G3_9ACTN</name>